<dbReference type="Proteomes" id="UP000045706">
    <property type="component" value="Unassembled WGS sequence"/>
</dbReference>
<dbReference type="EMBL" id="CVQI01031830">
    <property type="protein sequence ID" value="CRK39731.1"/>
    <property type="molecule type" value="Genomic_DNA"/>
</dbReference>
<organism evidence="1 2">
    <name type="scientific">Verticillium longisporum</name>
    <name type="common">Verticillium dahliae var. longisporum</name>
    <dbReference type="NCBI Taxonomy" id="100787"/>
    <lineage>
        <taxon>Eukaryota</taxon>
        <taxon>Fungi</taxon>
        <taxon>Dikarya</taxon>
        <taxon>Ascomycota</taxon>
        <taxon>Pezizomycotina</taxon>
        <taxon>Sordariomycetes</taxon>
        <taxon>Hypocreomycetidae</taxon>
        <taxon>Glomerellales</taxon>
        <taxon>Plectosphaerellaceae</taxon>
        <taxon>Verticillium</taxon>
    </lineage>
</organism>
<proteinExistence type="predicted"/>
<evidence type="ECO:0000313" key="1">
    <source>
        <dbReference type="EMBL" id="CRK39731.1"/>
    </source>
</evidence>
<evidence type="ECO:0000313" key="2">
    <source>
        <dbReference type="Proteomes" id="UP000045706"/>
    </source>
</evidence>
<accession>A0A0G4MZB8</accession>
<protein>
    <submittedName>
        <fullName evidence="1">Uncharacterized protein</fullName>
    </submittedName>
</protein>
<name>A0A0G4MZB8_VERLO</name>
<gene>
    <name evidence="1" type="ORF">BN1723_004638</name>
</gene>
<reference evidence="2" key="1">
    <citation type="submission" date="2015-05" db="EMBL/GenBank/DDBJ databases">
        <authorList>
            <person name="Fogelqvist Johan"/>
        </authorList>
    </citation>
    <scope>NUCLEOTIDE SEQUENCE [LARGE SCALE GENOMIC DNA]</scope>
</reference>
<dbReference type="AlphaFoldDB" id="A0A0G4MZB8"/>
<sequence>MTIEVKMAEALLRQCHLQSSQHSNNTLRDPDGTAILIHSSTSARRRRDMGLFIMTTSPLPDGSLQLTPSQIQYRPMYGVWSRLVIDIGSKNTDHVLNLGSASVVRNWKECMAKKQACWQQNSGTLDRHSPPPAPHIRRRKDFEVLVGQRKLRESETITDKPLRWLGCGPSTKLEDLCALAVDFAKLSYQDEWRTHRGPGRFESQVCIEPGGKRKGSLPGGFLHTNGPLNGSGRDELSCRSDSAEHIVKTSSAFARKRGIPGSSPSVVAPFQDHGGCDVVFNDASWLCIGGSVM</sequence>